<evidence type="ECO:0000313" key="2">
    <source>
        <dbReference type="Proteomes" id="UP000199045"/>
    </source>
</evidence>
<gene>
    <name evidence="1" type="ORF">SAMN04488121_108250</name>
</gene>
<dbReference type="EMBL" id="FNBN01000008">
    <property type="protein sequence ID" value="SDH07457.1"/>
    <property type="molecule type" value="Genomic_DNA"/>
</dbReference>
<sequence>MQHIIRTLILAAGISCVQQYSFAQDKTQGVIHYDITYHIHASLKPDQMQYKDLVPETVVEKAELKYHGQRLKAYFNDDIQNEQDGVNTSIKVSSEDGNEKYADIDRKTLWWVDKAKTPPVLVEKSLLEKDEDQGKETESAETQQILGYNCKKLIVKSKNGPLTIWYTTELPLKAGTPASAFTDKGVVLALDSKRISFKATSIEFVPVAEKEVTPPADLKTVKSSDHKGI</sequence>
<dbReference type="AlphaFoldDB" id="A0A1G7ZFV6"/>
<proteinExistence type="predicted"/>
<dbReference type="STRING" id="104663.SAMN04488121_108250"/>
<dbReference type="RefSeq" id="WP_143011607.1">
    <property type="nucleotide sequence ID" value="NZ_FNBN01000008.1"/>
</dbReference>
<dbReference type="OrthoDB" id="647623at2"/>
<evidence type="ECO:0000313" key="1">
    <source>
        <dbReference type="EMBL" id="SDH07457.1"/>
    </source>
</evidence>
<reference evidence="2" key="1">
    <citation type="submission" date="2016-10" db="EMBL/GenBank/DDBJ databases">
        <authorList>
            <person name="Varghese N."/>
            <person name="Submissions S."/>
        </authorList>
    </citation>
    <scope>NUCLEOTIDE SEQUENCE [LARGE SCALE GENOMIC DNA]</scope>
    <source>
        <strain evidence="2">DSM 527</strain>
    </source>
</reference>
<name>A0A1G7ZFV6_CHIFI</name>
<organism evidence="1 2">
    <name type="scientific">Chitinophaga filiformis</name>
    <name type="common">Myxococcus filiformis</name>
    <name type="synonym">Flexibacter filiformis</name>
    <dbReference type="NCBI Taxonomy" id="104663"/>
    <lineage>
        <taxon>Bacteria</taxon>
        <taxon>Pseudomonadati</taxon>
        <taxon>Bacteroidota</taxon>
        <taxon>Chitinophagia</taxon>
        <taxon>Chitinophagales</taxon>
        <taxon>Chitinophagaceae</taxon>
        <taxon>Chitinophaga</taxon>
    </lineage>
</organism>
<dbReference type="Pfam" id="PF22252">
    <property type="entry name" value="PNGase_F-II_N"/>
    <property type="match status" value="1"/>
</dbReference>
<dbReference type="Proteomes" id="UP000199045">
    <property type="component" value="Unassembled WGS sequence"/>
</dbReference>
<accession>A0A1G7ZFV6</accession>
<protein>
    <submittedName>
        <fullName evidence="1">GLPGLI family protein</fullName>
    </submittedName>
</protein>